<dbReference type="EMBL" id="JBHRTP010000052">
    <property type="protein sequence ID" value="MFC3109456.1"/>
    <property type="molecule type" value="Genomic_DNA"/>
</dbReference>
<comment type="pathway">
    <text evidence="1">Amino-acid biosynthesis; L-methionine biosynthesis via salvage pathway; S-methyl-5-thio-alpha-D-ribose 1-phosphate from S-methyl-5'-thioadenosine (hydrolase route): step 1/2.</text>
</comment>
<organism evidence="7 8">
    <name type="scientific">Undibacterium arcticum</name>
    <dbReference type="NCBI Taxonomy" id="1762892"/>
    <lineage>
        <taxon>Bacteria</taxon>
        <taxon>Pseudomonadati</taxon>
        <taxon>Pseudomonadota</taxon>
        <taxon>Betaproteobacteria</taxon>
        <taxon>Burkholderiales</taxon>
        <taxon>Oxalobacteraceae</taxon>
        <taxon>Undibacterium</taxon>
    </lineage>
</organism>
<sequence length="257" mass="27975">MNSIDIRLGIISALPEEQAGLIEHMQHAQSIPRGMRDFITGKLWGVSSVCVVSRIGKVAAAATATTLIERFNVTHIVFTGVAGGADGDVRVGDIVVANGLLQHDMDASPLFPRFEVPLTGLSWFAADLSLTTQLKHAAQQFLLQDFMQEINDADRAEFKLKTPRLHCGLIASGDEFIDCDIKLSSLKQHLPALLAVEMEGAAVAQVCHEFGVPFAVVRTISDDANGDAAINFTRFIEQVARCYARNILRRFCASLAR</sequence>
<dbReference type="CDD" id="cd09008">
    <property type="entry name" value="MTAN"/>
    <property type="match status" value="1"/>
</dbReference>
<protein>
    <recommendedName>
        <fullName evidence="2">adenosylhomocysteine nucleosidase</fullName>
        <ecNumber evidence="2">3.2.2.9</ecNumber>
    </recommendedName>
</protein>
<keyword evidence="3" id="KW-0028">Amino-acid biosynthesis</keyword>
<reference evidence="8" key="1">
    <citation type="journal article" date="2019" name="Int. J. Syst. Evol. Microbiol.">
        <title>The Global Catalogue of Microorganisms (GCM) 10K type strain sequencing project: providing services to taxonomists for standard genome sequencing and annotation.</title>
        <authorList>
            <consortium name="The Broad Institute Genomics Platform"/>
            <consortium name="The Broad Institute Genome Sequencing Center for Infectious Disease"/>
            <person name="Wu L."/>
            <person name="Ma J."/>
        </authorList>
    </citation>
    <scope>NUCLEOTIDE SEQUENCE [LARGE SCALE GENOMIC DNA]</scope>
    <source>
        <strain evidence="8">KCTC 42986</strain>
    </source>
</reference>
<evidence type="ECO:0000256" key="4">
    <source>
        <dbReference type="ARBA" id="ARBA00022801"/>
    </source>
</evidence>
<dbReference type="Gene3D" id="3.40.50.1580">
    <property type="entry name" value="Nucleoside phosphorylase domain"/>
    <property type="match status" value="1"/>
</dbReference>
<dbReference type="PANTHER" id="PTHR46832">
    <property type="entry name" value="5'-METHYLTHIOADENOSINE/S-ADENOSYLHOMOCYSTEINE NUCLEOSIDASE"/>
    <property type="match status" value="1"/>
</dbReference>
<evidence type="ECO:0000256" key="5">
    <source>
        <dbReference type="ARBA" id="ARBA00023167"/>
    </source>
</evidence>
<dbReference type="SUPFAM" id="SSF53167">
    <property type="entry name" value="Purine and uridine phosphorylases"/>
    <property type="match status" value="1"/>
</dbReference>
<dbReference type="Proteomes" id="UP001595530">
    <property type="component" value="Unassembled WGS sequence"/>
</dbReference>
<dbReference type="InterPro" id="IPR000845">
    <property type="entry name" value="Nucleoside_phosphorylase_d"/>
</dbReference>
<name>A0ABV7F6Y2_9BURK</name>
<dbReference type="RefSeq" id="WP_390329259.1">
    <property type="nucleotide sequence ID" value="NZ_JBHRTP010000052.1"/>
</dbReference>
<evidence type="ECO:0000256" key="1">
    <source>
        <dbReference type="ARBA" id="ARBA00004945"/>
    </source>
</evidence>
<keyword evidence="5" id="KW-0486">Methionine biosynthesis</keyword>
<evidence type="ECO:0000256" key="3">
    <source>
        <dbReference type="ARBA" id="ARBA00022605"/>
    </source>
</evidence>
<evidence type="ECO:0000256" key="2">
    <source>
        <dbReference type="ARBA" id="ARBA00011974"/>
    </source>
</evidence>
<keyword evidence="8" id="KW-1185">Reference proteome</keyword>
<dbReference type="NCBIfam" id="TIGR01704">
    <property type="entry name" value="MTA_SAH-Nsdase"/>
    <property type="match status" value="1"/>
</dbReference>
<evidence type="ECO:0000259" key="6">
    <source>
        <dbReference type="Pfam" id="PF01048"/>
    </source>
</evidence>
<feature type="domain" description="Nucleoside phosphorylase" evidence="6">
    <location>
        <begin position="7"/>
        <end position="251"/>
    </location>
</feature>
<dbReference type="GO" id="GO:0008782">
    <property type="term" value="F:adenosylhomocysteine nucleosidase activity"/>
    <property type="evidence" value="ECO:0007669"/>
    <property type="project" value="UniProtKB-EC"/>
</dbReference>
<dbReference type="InterPro" id="IPR010049">
    <property type="entry name" value="MTA_SAH_Nsdase"/>
</dbReference>
<keyword evidence="7" id="KW-0326">Glycosidase</keyword>
<keyword evidence="4 7" id="KW-0378">Hydrolase</keyword>
<dbReference type="NCBIfam" id="NF004079">
    <property type="entry name" value="PRK05584.1"/>
    <property type="match status" value="1"/>
</dbReference>
<dbReference type="PANTHER" id="PTHR46832:SF1">
    <property type="entry name" value="5'-METHYLTHIOADENOSINE_S-ADENOSYLHOMOCYSTEINE NUCLEOSIDASE"/>
    <property type="match status" value="1"/>
</dbReference>
<evidence type="ECO:0000313" key="7">
    <source>
        <dbReference type="EMBL" id="MFC3109456.1"/>
    </source>
</evidence>
<comment type="caution">
    <text evidence="7">The sequence shown here is derived from an EMBL/GenBank/DDBJ whole genome shotgun (WGS) entry which is preliminary data.</text>
</comment>
<dbReference type="InterPro" id="IPR035994">
    <property type="entry name" value="Nucleoside_phosphorylase_sf"/>
</dbReference>
<evidence type="ECO:0000313" key="8">
    <source>
        <dbReference type="Proteomes" id="UP001595530"/>
    </source>
</evidence>
<accession>A0ABV7F6Y2</accession>
<dbReference type="Pfam" id="PF01048">
    <property type="entry name" value="PNP_UDP_1"/>
    <property type="match status" value="1"/>
</dbReference>
<proteinExistence type="predicted"/>
<gene>
    <name evidence="7" type="ORF">ACFOFO_16055</name>
</gene>
<dbReference type="EC" id="3.2.2.9" evidence="2"/>